<dbReference type="AlphaFoldDB" id="A0AA88J736"/>
<dbReference type="Proteomes" id="UP001187192">
    <property type="component" value="Unassembled WGS sequence"/>
</dbReference>
<organism evidence="1 2">
    <name type="scientific">Ficus carica</name>
    <name type="common">Common fig</name>
    <dbReference type="NCBI Taxonomy" id="3494"/>
    <lineage>
        <taxon>Eukaryota</taxon>
        <taxon>Viridiplantae</taxon>
        <taxon>Streptophyta</taxon>
        <taxon>Embryophyta</taxon>
        <taxon>Tracheophyta</taxon>
        <taxon>Spermatophyta</taxon>
        <taxon>Magnoliopsida</taxon>
        <taxon>eudicotyledons</taxon>
        <taxon>Gunneridae</taxon>
        <taxon>Pentapetalae</taxon>
        <taxon>rosids</taxon>
        <taxon>fabids</taxon>
        <taxon>Rosales</taxon>
        <taxon>Moraceae</taxon>
        <taxon>Ficeae</taxon>
        <taxon>Ficus</taxon>
    </lineage>
</organism>
<evidence type="ECO:0000313" key="1">
    <source>
        <dbReference type="EMBL" id="GMN66903.1"/>
    </source>
</evidence>
<comment type="caution">
    <text evidence="1">The sequence shown here is derived from an EMBL/GenBank/DDBJ whole genome shotgun (WGS) entry which is preliminary data.</text>
</comment>
<evidence type="ECO:0000313" key="2">
    <source>
        <dbReference type="Proteomes" id="UP001187192"/>
    </source>
</evidence>
<gene>
    <name evidence="1" type="ORF">TIFTF001_035970</name>
</gene>
<accession>A0AA88J736</accession>
<keyword evidence="2" id="KW-1185">Reference proteome</keyword>
<protein>
    <submittedName>
        <fullName evidence="1">Uncharacterized protein</fullName>
    </submittedName>
</protein>
<proteinExistence type="predicted"/>
<name>A0AA88J736_FICCA</name>
<reference evidence="1" key="1">
    <citation type="submission" date="2023-07" db="EMBL/GenBank/DDBJ databases">
        <title>draft genome sequence of fig (Ficus carica).</title>
        <authorList>
            <person name="Takahashi T."/>
            <person name="Nishimura K."/>
        </authorList>
    </citation>
    <scope>NUCLEOTIDE SEQUENCE</scope>
</reference>
<sequence>MDFLEDLNTGDGSFHGTTLHTEADRHQPFMHRHFDGDYEFTARHIQAAEFN</sequence>
<dbReference type="EMBL" id="BTGU01000379">
    <property type="protein sequence ID" value="GMN66903.1"/>
    <property type="molecule type" value="Genomic_DNA"/>
</dbReference>